<dbReference type="RefSeq" id="WP_306085665.1">
    <property type="nucleotide sequence ID" value="NZ_CP120992.1"/>
</dbReference>
<feature type="domain" description="F5/8 type C" evidence="2">
    <location>
        <begin position="1116"/>
        <end position="1212"/>
    </location>
</feature>
<dbReference type="InterPro" id="IPR014718">
    <property type="entry name" value="GH-type_carb-bd"/>
</dbReference>
<evidence type="ECO:0000313" key="3">
    <source>
        <dbReference type="EMBL" id="WLQ39002.1"/>
    </source>
</evidence>
<dbReference type="InterPro" id="IPR040502">
    <property type="entry name" value="GH101_dom-6"/>
</dbReference>
<dbReference type="PROSITE" id="PS50022">
    <property type="entry name" value="FA58C_3"/>
    <property type="match status" value="1"/>
</dbReference>
<protein>
    <submittedName>
        <fullName evidence="3">Endo-alpha-N-acetylgalactosaminidase family protein</fullName>
    </submittedName>
</protein>
<dbReference type="Pfam" id="PF10633">
    <property type="entry name" value="NPCBM_assoc"/>
    <property type="match status" value="1"/>
</dbReference>
<reference evidence="3 4" key="1">
    <citation type="submission" date="2023-03" db="EMBL/GenBank/DDBJ databases">
        <title>Isolation and description of six Streptomyces strains from soil environments, able to metabolize different microbial glucans.</title>
        <authorList>
            <person name="Widen T."/>
            <person name="Larsbrink J."/>
        </authorList>
    </citation>
    <scope>NUCLEOTIDE SEQUENCE [LARGE SCALE GENOMIC DNA]</scope>
    <source>
        <strain evidence="3 4">Mut2</strain>
    </source>
</reference>
<dbReference type="SUPFAM" id="SSF49785">
    <property type="entry name" value="Galactose-binding domain-like"/>
    <property type="match status" value="1"/>
</dbReference>
<dbReference type="CDD" id="cd14244">
    <property type="entry name" value="GH_101_like"/>
    <property type="match status" value="1"/>
</dbReference>
<evidence type="ECO:0000256" key="1">
    <source>
        <dbReference type="SAM" id="SignalP"/>
    </source>
</evidence>
<keyword evidence="1" id="KW-0732">Signal</keyword>
<feature type="signal peptide" evidence="1">
    <location>
        <begin position="1"/>
        <end position="27"/>
    </location>
</feature>
<dbReference type="Gene3D" id="2.60.120.260">
    <property type="entry name" value="Galactose-binding domain-like"/>
    <property type="match status" value="3"/>
</dbReference>
<dbReference type="Pfam" id="PF17451">
    <property type="entry name" value="Glyco_hyd_101C"/>
    <property type="match status" value="1"/>
</dbReference>
<organism evidence="3 4">
    <name type="scientific">Streptomyces laculatispora</name>
    <dbReference type="NCBI Taxonomy" id="887464"/>
    <lineage>
        <taxon>Bacteria</taxon>
        <taxon>Bacillati</taxon>
        <taxon>Actinomycetota</taxon>
        <taxon>Actinomycetes</taxon>
        <taxon>Kitasatosporales</taxon>
        <taxon>Streptomycetaceae</taxon>
        <taxon>Streptomyces</taxon>
    </lineage>
</organism>
<keyword evidence="4" id="KW-1185">Reference proteome</keyword>
<name>A0ABY9HWQ0_9ACTN</name>
<sequence>MQRYSRAGLLLAAVLTVSPAVMGQAHATTEATDSADTPLVIESAGLRVRTGAQFPYIVDYTDRTNGAVLGGRATHLDTVVLNGMPHRATGRASVDGATVRYQLAFPDLDGVRIDAEIAVNGSQVTFRIDKITDTADFRVHTIDIPGHNLLSVRGDQPGAHVTAARVDPDKNGKGDTFTAVTQDTPADASPQGSAYAVVNTDRLAAAIETNSVQDEATSENTRVKRQAVKTDGTTEVGISSGQWTYRAAGSPFTEELPWAKVVVTGDRNDDAEVDWQDGAIAFRSIGVRAEGSEDTPGRVVTHIPFNFASYASNPFAKTLDNVKRISLATDGLGQLAILKGYAQEGHDSAHPDYGGNYNTRAGGLGDLNALAKAGKTWGASFGVHVNSTEAYPEAKAFSDTLVDAKAKGWDWLGQSYYIDQRRDLTSGDIAKRFQQLRDETDPNLKFLYMDVYYSHGWKSDRLQTELRKQGWQLGTEWGDKMERSSLWSHWANEPSYGGDANRGINSQVIRFIRNSEKDVWIDNPLLGSANIKEWEGWGNQNDWNAFYANIWNRNLPAKFLQQQQITRWTDHEVQLTGGVRVTDASGSRQVFVGDDKVQDGNSYLLPWSGAKAYHWNPAGGTSTWPVPKRWKNEKSVTLYKLTDQGRAKAATLPVQNGKITIDAAKNQPYAVYRNDHDTTQRPDFGQGSHVTDPGFNSGTLKGWQTDGPASVQRNALGQYEAVIPGSATGTRLTTTLRDLVPGKRYAASAWTEVQPGKSRKMTLTAGGARNWIDRSTAKDAVGIDEKSGTYFQRTTVRFKATARTAQLTVDAAAGDAAVKLDDVRVVNTTKSEQAGAVAHWDFEDNEQGWGPFVQTEPGNIRTVRSEKHAPYTQAGWNGQLIDQTLDGNHSLKSHEEGAQLVYRTIPQTVRFEPGHRYRVTFDYQNAIAGQYALSTGYDRLNATGAGTTETQQIPFGQQRTTARYNHEFTAGDCGDYYIGIRKVGSAPDQADFVMDDFTVTDLGETDDLTSCATLAVHPKSGKLVPGAANSVDVAFTNGETTPATAVETGLTVPDGWTARPETSATLDSVAPGATAKVTWKVTPKAGIPAGTFTLNARASYTAGEKKTSTAAAVEVSTVPPDYLPQDRIKIVDVDSQETEGEDTPAVNALDGDPATWWGTGWSASSPDYPHHITLDLGGAHRLKEFRYLPRQNHTNDRIKGYEVYVSADGQNWGAPVAKGTWPDSADEQVVPLGGRTGGFIKLVALSSVNGQPWAGAAELNVLTQD</sequence>
<accession>A0ABY9HWQ0</accession>
<dbReference type="InterPro" id="IPR018905">
    <property type="entry name" value="A-galactase_NEW3"/>
</dbReference>
<dbReference type="Pfam" id="PF18080">
    <property type="entry name" value="Gal_mutarotas_3"/>
    <property type="match status" value="1"/>
</dbReference>
<dbReference type="InterPro" id="IPR000421">
    <property type="entry name" value="FA58C"/>
</dbReference>
<proteinExistence type="predicted"/>
<dbReference type="InterPro" id="IPR035364">
    <property type="entry name" value="Beta_sandwich_GH101"/>
</dbReference>
<evidence type="ECO:0000313" key="4">
    <source>
        <dbReference type="Proteomes" id="UP001229952"/>
    </source>
</evidence>
<dbReference type="InterPro" id="IPR008979">
    <property type="entry name" value="Galactose-bd-like_sf"/>
</dbReference>
<dbReference type="Proteomes" id="UP001229952">
    <property type="component" value="Chromosome"/>
</dbReference>
<dbReference type="EMBL" id="CP120992">
    <property type="protein sequence ID" value="WLQ39002.1"/>
    <property type="molecule type" value="Genomic_DNA"/>
</dbReference>
<dbReference type="Gene3D" id="2.70.98.10">
    <property type="match status" value="1"/>
</dbReference>
<evidence type="ECO:0000259" key="2">
    <source>
        <dbReference type="PROSITE" id="PS50022"/>
    </source>
</evidence>
<dbReference type="InterPro" id="IPR040633">
    <property type="entry name" value="Gal_mutarotas_3"/>
</dbReference>
<dbReference type="Pfam" id="PF21466">
    <property type="entry name" value="GH101_dom-5"/>
    <property type="match status" value="1"/>
</dbReference>
<dbReference type="InterPro" id="IPR049314">
    <property type="entry name" value="GH101_dom-5"/>
</dbReference>
<dbReference type="Gene3D" id="3.20.20.80">
    <property type="entry name" value="Glycosidases"/>
    <property type="match status" value="1"/>
</dbReference>
<dbReference type="Pfam" id="PF12905">
    <property type="entry name" value="Glyco_hydro_101"/>
    <property type="match status" value="1"/>
</dbReference>
<dbReference type="InterPro" id="IPR025706">
    <property type="entry name" value="Endoa_GalNAc"/>
</dbReference>
<feature type="chain" id="PRO_5045112149" evidence="1">
    <location>
        <begin position="28"/>
        <end position="1265"/>
    </location>
</feature>
<dbReference type="Pfam" id="PF00754">
    <property type="entry name" value="F5_F8_type_C"/>
    <property type="match status" value="1"/>
</dbReference>
<dbReference type="Pfam" id="PF17974">
    <property type="entry name" value="GalBD_like"/>
    <property type="match status" value="1"/>
</dbReference>
<gene>
    <name evidence="3" type="ORF">P8A22_02540</name>
</gene>